<dbReference type="PIRSF" id="PIRSF500136">
    <property type="entry name" value="UDP_ManNAc_DH"/>
    <property type="match status" value="1"/>
</dbReference>
<dbReference type="PANTHER" id="PTHR43491:SF1">
    <property type="entry name" value="UDP-N-ACETYL-D-MANNOSAMINE DEHYDROGENASE"/>
    <property type="match status" value="1"/>
</dbReference>
<dbReference type="GO" id="GO:0016628">
    <property type="term" value="F:oxidoreductase activity, acting on the CH-CH group of donors, NAD or NADP as acceptor"/>
    <property type="evidence" value="ECO:0007669"/>
    <property type="project" value="InterPro"/>
</dbReference>
<dbReference type="GO" id="GO:0000271">
    <property type="term" value="P:polysaccharide biosynthetic process"/>
    <property type="evidence" value="ECO:0007669"/>
    <property type="project" value="InterPro"/>
</dbReference>
<dbReference type="SUPFAM" id="SSF51735">
    <property type="entry name" value="NAD(P)-binding Rossmann-fold domains"/>
    <property type="match status" value="1"/>
</dbReference>
<feature type="domain" description="UDP-glucose/GDP-mannose dehydrogenase C-terminal" evidence="5">
    <location>
        <begin position="330"/>
        <end position="425"/>
    </location>
</feature>
<dbReference type="SMART" id="SM00984">
    <property type="entry name" value="UDPG_MGDP_dh_C"/>
    <property type="match status" value="1"/>
</dbReference>
<reference evidence="6 7" key="1">
    <citation type="submission" date="2010-07" db="EMBL/GenBank/DDBJ databases">
        <title>The draft genome of Paenibacillus curdlanolyticus YK9.</title>
        <authorList>
            <consortium name="US DOE Joint Genome Institute (JGI-PGF)"/>
            <person name="Lucas S."/>
            <person name="Copeland A."/>
            <person name="Lapidus A."/>
            <person name="Cheng J.-F."/>
            <person name="Bruce D."/>
            <person name="Goodwin L."/>
            <person name="Pitluck S."/>
            <person name="Land M.L."/>
            <person name="Hauser L."/>
            <person name="Chang Y.-J."/>
            <person name="Jeffries C."/>
            <person name="Anderson I.J."/>
            <person name="Johnson E."/>
            <person name="Loganathan U."/>
            <person name="Mulhopadhyay B."/>
            <person name="Kyrpides N."/>
            <person name="Woyke T.J."/>
        </authorList>
    </citation>
    <scope>NUCLEOTIDE SEQUENCE [LARGE SCALE GENOMIC DNA]</scope>
    <source>
        <strain evidence="6 7">YK9</strain>
    </source>
</reference>
<evidence type="ECO:0000256" key="4">
    <source>
        <dbReference type="SAM" id="Phobius"/>
    </source>
</evidence>
<gene>
    <name evidence="6" type="ORF">PaecuDRAFT_2850</name>
</gene>
<dbReference type="AlphaFoldDB" id="E0IAL0"/>
<dbReference type="InterPro" id="IPR008927">
    <property type="entry name" value="6-PGluconate_DH-like_C_sf"/>
</dbReference>
<feature type="transmembrane region" description="Helical" evidence="4">
    <location>
        <begin position="15"/>
        <end position="35"/>
    </location>
</feature>
<keyword evidence="2" id="KW-0520">NAD</keyword>
<keyword evidence="7" id="KW-1185">Reference proteome</keyword>
<organism evidence="6 7">
    <name type="scientific">Paenibacillus curdlanolyticus YK9</name>
    <dbReference type="NCBI Taxonomy" id="717606"/>
    <lineage>
        <taxon>Bacteria</taxon>
        <taxon>Bacillati</taxon>
        <taxon>Bacillota</taxon>
        <taxon>Bacilli</taxon>
        <taxon>Bacillales</taxon>
        <taxon>Paenibacillaceae</taxon>
        <taxon>Paenibacillus</taxon>
    </lineage>
</organism>
<dbReference type="InterPro" id="IPR028359">
    <property type="entry name" value="UDP_ManNAc/GlcNAc_DH"/>
</dbReference>
<dbReference type="STRING" id="717606.PaecuDRAFT_2850"/>
<keyword evidence="4" id="KW-1133">Transmembrane helix</keyword>
<dbReference type="Proteomes" id="UP000005387">
    <property type="component" value="Unassembled WGS sequence"/>
</dbReference>
<evidence type="ECO:0000313" key="7">
    <source>
        <dbReference type="Proteomes" id="UP000005387"/>
    </source>
</evidence>
<dbReference type="Gene3D" id="3.40.50.720">
    <property type="entry name" value="NAD(P)-binding Rossmann-like Domain"/>
    <property type="match status" value="2"/>
</dbReference>
<dbReference type="InterPro" id="IPR017476">
    <property type="entry name" value="UDP-Glc/GDP-Man"/>
</dbReference>
<keyword evidence="1" id="KW-0560">Oxidoreductase</keyword>
<dbReference type="InterPro" id="IPR001732">
    <property type="entry name" value="UDP-Glc/GDP-Man_DH_N"/>
</dbReference>
<dbReference type="Pfam" id="PF00984">
    <property type="entry name" value="UDPG_MGDP_dh"/>
    <property type="match status" value="1"/>
</dbReference>
<dbReference type="InterPro" id="IPR036291">
    <property type="entry name" value="NAD(P)-bd_dom_sf"/>
</dbReference>
<dbReference type="Pfam" id="PF03721">
    <property type="entry name" value="UDPG_MGDP_dh_N"/>
    <property type="match status" value="1"/>
</dbReference>
<evidence type="ECO:0000256" key="2">
    <source>
        <dbReference type="ARBA" id="ARBA00023027"/>
    </source>
</evidence>
<dbReference type="OrthoDB" id="9803238at2"/>
<proteinExistence type="inferred from homology"/>
<dbReference type="PIRSF" id="PIRSF000124">
    <property type="entry name" value="UDPglc_GDPman_dh"/>
    <property type="match status" value="1"/>
</dbReference>
<keyword evidence="4" id="KW-0812">Transmembrane</keyword>
<evidence type="ECO:0000259" key="5">
    <source>
        <dbReference type="SMART" id="SM00984"/>
    </source>
</evidence>
<dbReference type="GO" id="GO:0051287">
    <property type="term" value="F:NAD binding"/>
    <property type="evidence" value="ECO:0007669"/>
    <property type="project" value="InterPro"/>
</dbReference>
<evidence type="ECO:0000256" key="3">
    <source>
        <dbReference type="PIRNR" id="PIRNR000124"/>
    </source>
</evidence>
<dbReference type="InterPro" id="IPR014027">
    <property type="entry name" value="UDP-Glc/GDP-Man_DH_C"/>
</dbReference>
<comment type="similarity">
    <text evidence="3">Belongs to the UDP-glucose/GDP-mannose dehydrogenase family.</text>
</comment>
<protein>
    <submittedName>
        <fullName evidence="6">Nucleotide sugar dehydrogenase</fullName>
    </submittedName>
</protein>
<sequence>MLDEAKAGDYEPSDIGVIGVIGLGYVGLPFAMAFVRRGFAVIGIDVDARKLEMLQRGKSYIRDVEDAELAEAVTAGKLVVSSSFSRLADASSIVICVPTPLTANQAPDLSFLTAACRQLQPHLSFGQLVIVESTTFPGTTREVVQPLLELGGLRAGESFHLAYSPERIDPGNTATPVEDVPKVVSGLTAPCLTRIVSLYSAVFHQVVPVSSTDTAEAAKLLENSFRLVNISFINEFAKLCDQLGLDIWEVIRAASTKPYGFMSFLPGPGIGGHCIPVDPLYMQWKAREAGTESRFIELSRDTNESIPSYIVSRLERLLQPERTLNGASILICGVTYKRDVADLRESSALVVMERLCNAGATVAYYDPYIPTVRIGEASWRSISLTDEAIAAADCILIHTDHAGLPIDRIVAHAAAIYDTRNLTRGKSGPGKLARFGDGSRQ</sequence>
<dbReference type="SUPFAM" id="SSF48179">
    <property type="entry name" value="6-phosphogluconate dehydrogenase C-terminal domain-like"/>
    <property type="match status" value="1"/>
</dbReference>
<dbReference type="SUPFAM" id="SSF52413">
    <property type="entry name" value="UDP-glucose/GDP-mannose dehydrogenase C-terminal domain"/>
    <property type="match status" value="1"/>
</dbReference>
<dbReference type="EMBL" id="AEDD01000007">
    <property type="protein sequence ID" value="EFM10414.1"/>
    <property type="molecule type" value="Genomic_DNA"/>
</dbReference>
<dbReference type="Pfam" id="PF03720">
    <property type="entry name" value="UDPG_MGDP_dh_C"/>
    <property type="match status" value="1"/>
</dbReference>
<dbReference type="RefSeq" id="WP_006038840.1">
    <property type="nucleotide sequence ID" value="NZ_AEDD01000007.1"/>
</dbReference>
<evidence type="ECO:0000313" key="6">
    <source>
        <dbReference type="EMBL" id="EFM10414.1"/>
    </source>
</evidence>
<dbReference type="InterPro" id="IPR036220">
    <property type="entry name" value="UDP-Glc/GDP-Man_DH_C_sf"/>
</dbReference>
<dbReference type="InterPro" id="IPR014026">
    <property type="entry name" value="UDP-Glc/GDP-Man_DH_dimer"/>
</dbReference>
<accession>E0IAL0</accession>
<dbReference type="eggNOG" id="COG0677">
    <property type="taxonomic scope" value="Bacteria"/>
</dbReference>
<evidence type="ECO:0000256" key="1">
    <source>
        <dbReference type="ARBA" id="ARBA00023002"/>
    </source>
</evidence>
<dbReference type="NCBIfam" id="TIGR03026">
    <property type="entry name" value="NDP-sugDHase"/>
    <property type="match status" value="1"/>
</dbReference>
<keyword evidence="4" id="KW-0472">Membrane</keyword>
<dbReference type="GO" id="GO:0016616">
    <property type="term" value="F:oxidoreductase activity, acting on the CH-OH group of donors, NAD or NADP as acceptor"/>
    <property type="evidence" value="ECO:0007669"/>
    <property type="project" value="InterPro"/>
</dbReference>
<dbReference type="PANTHER" id="PTHR43491">
    <property type="entry name" value="UDP-N-ACETYL-D-MANNOSAMINE DEHYDROGENASE"/>
    <property type="match status" value="1"/>
</dbReference>
<name>E0IAL0_9BACL</name>